<evidence type="ECO:0000256" key="1">
    <source>
        <dbReference type="SAM" id="Phobius"/>
    </source>
</evidence>
<keyword evidence="1" id="KW-0472">Membrane</keyword>
<dbReference type="GeneID" id="36409162"/>
<name>A0A0P1AR34_PLAHL</name>
<evidence type="ECO:0000313" key="2">
    <source>
        <dbReference type="EMBL" id="CEG43817.1"/>
    </source>
</evidence>
<keyword evidence="1" id="KW-1133">Transmembrane helix</keyword>
<organism evidence="2 3">
    <name type="scientific">Plasmopara halstedii</name>
    <name type="common">Downy mildew of sunflower</name>
    <dbReference type="NCBI Taxonomy" id="4781"/>
    <lineage>
        <taxon>Eukaryota</taxon>
        <taxon>Sar</taxon>
        <taxon>Stramenopiles</taxon>
        <taxon>Oomycota</taxon>
        <taxon>Peronosporomycetes</taxon>
        <taxon>Peronosporales</taxon>
        <taxon>Peronosporaceae</taxon>
        <taxon>Plasmopara</taxon>
    </lineage>
</organism>
<proteinExistence type="predicted"/>
<protein>
    <submittedName>
        <fullName evidence="2">Uncharacterized protein</fullName>
    </submittedName>
</protein>
<dbReference type="Proteomes" id="UP000054928">
    <property type="component" value="Unassembled WGS sequence"/>
</dbReference>
<keyword evidence="1" id="KW-0812">Transmembrane</keyword>
<dbReference type="AlphaFoldDB" id="A0A0P1AR34"/>
<evidence type="ECO:0000313" key="3">
    <source>
        <dbReference type="Proteomes" id="UP000054928"/>
    </source>
</evidence>
<dbReference type="RefSeq" id="XP_024580186.1">
    <property type="nucleotide sequence ID" value="XM_024729850.1"/>
</dbReference>
<accession>A0A0P1AR34</accession>
<keyword evidence="3" id="KW-1185">Reference proteome</keyword>
<dbReference type="EMBL" id="CCYD01000810">
    <property type="protein sequence ID" value="CEG43817.1"/>
    <property type="molecule type" value="Genomic_DNA"/>
</dbReference>
<sequence>MNPELHLLRRETLGIPVDEIEFSKNQAGKATLEVSMASQQPVNDESLGSTTGARGFANALALCMLLITLYCFPMHHHSHGHGGKNAHYV</sequence>
<reference evidence="3" key="1">
    <citation type="submission" date="2014-09" db="EMBL/GenBank/DDBJ databases">
        <authorList>
            <person name="Sharma Rahul"/>
            <person name="Thines Marco"/>
        </authorList>
    </citation>
    <scope>NUCLEOTIDE SEQUENCE [LARGE SCALE GENOMIC DNA]</scope>
</reference>
<feature type="transmembrane region" description="Helical" evidence="1">
    <location>
        <begin position="55"/>
        <end position="72"/>
    </location>
</feature>